<dbReference type="Proteomes" id="UP000604083">
    <property type="component" value="Unassembled WGS sequence"/>
</dbReference>
<reference evidence="1" key="1">
    <citation type="submission" date="2021-01" db="EMBL/GenBank/DDBJ databases">
        <title>Modified the classification status of verrucomicrobia.</title>
        <authorList>
            <person name="Feng X."/>
        </authorList>
    </citation>
    <scope>NUCLEOTIDE SEQUENCE</scope>
    <source>
        <strain evidence="1">KCTC 12986</strain>
    </source>
</reference>
<comment type="caution">
    <text evidence="1">The sequence shown here is derived from an EMBL/GenBank/DDBJ whole genome shotgun (WGS) entry which is preliminary data.</text>
</comment>
<protein>
    <submittedName>
        <fullName evidence="1">Uncharacterized protein</fullName>
    </submittedName>
</protein>
<dbReference type="AlphaFoldDB" id="A0A934RU19"/>
<organism evidence="1 2">
    <name type="scientific">Roseibacillus ishigakijimensis</name>
    <dbReference type="NCBI Taxonomy" id="454146"/>
    <lineage>
        <taxon>Bacteria</taxon>
        <taxon>Pseudomonadati</taxon>
        <taxon>Verrucomicrobiota</taxon>
        <taxon>Verrucomicrobiia</taxon>
        <taxon>Verrucomicrobiales</taxon>
        <taxon>Verrucomicrobiaceae</taxon>
        <taxon>Roseibacillus</taxon>
    </lineage>
</organism>
<evidence type="ECO:0000313" key="1">
    <source>
        <dbReference type="EMBL" id="MBK1835423.1"/>
    </source>
</evidence>
<proteinExistence type="predicted"/>
<dbReference type="EMBL" id="JAENIO010000052">
    <property type="protein sequence ID" value="MBK1835423.1"/>
    <property type="molecule type" value="Genomic_DNA"/>
</dbReference>
<dbReference type="RefSeq" id="WP_200392858.1">
    <property type="nucleotide sequence ID" value="NZ_JAENIO010000052.1"/>
</dbReference>
<gene>
    <name evidence="1" type="ORF">JIN78_15240</name>
</gene>
<sequence>MINQLPSSRRTNLNLILLYILFLVASCEKEESIKNENAESDSVSGADFDTIGKHSYGVSSWIEREDDANSKLDAIGVLISGDGEGATIGQMRRFFDRIGQEDPSLFKEWYVQNIPTDQLKLRHDMKYRIFLQYFARYDRDGFMEMIVTSPASEMAAFRGDALSMVFSFIKNDSDIVKAKNLLLKNISELSDKEIGIARLGLARSAAAIDPEAALEILREEPANQFIDPLQGLVFSEILKNAKSGKTPLLESLDDLTERESLNLLSFQDNAQLLAELDVSLSEKLLRNVVLTTNNVQVFEDVLRDLVLRDVNRTFDFLSDLPSSKIRNEIINSVSVSLGFNDASNVLSLVENVPEDINESVLRGVAFGQARKDLEGALQVSNELTGRKRQAFLEGALLGHSELDPQRTAEVLGKLVEKDEVAIGVEVFTDVGRVYGQRSPVEAAAWAMKLNGANGLEAMSGVAKGWIDEDITGFANWLESQEKSPAINVAVEQLVLELESSDPQSANYWRVFLERKR</sequence>
<accession>A0A934RU19</accession>
<evidence type="ECO:0000313" key="2">
    <source>
        <dbReference type="Proteomes" id="UP000604083"/>
    </source>
</evidence>
<name>A0A934RU19_9BACT</name>
<keyword evidence="2" id="KW-1185">Reference proteome</keyword>